<keyword evidence="7" id="KW-0560">Oxidoreductase</keyword>
<evidence type="ECO:0000313" key="10">
    <source>
        <dbReference type="EMBL" id="GIY53340.1"/>
    </source>
</evidence>
<proteinExistence type="inferred from homology"/>
<dbReference type="Proteomes" id="UP001054945">
    <property type="component" value="Unassembled WGS sequence"/>
</dbReference>
<keyword evidence="7" id="KW-0503">Monooxygenase</keyword>
<dbReference type="Pfam" id="PF00067">
    <property type="entry name" value="p450"/>
    <property type="match status" value="1"/>
</dbReference>
<evidence type="ECO:0000256" key="6">
    <source>
        <dbReference type="ARBA" id="ARBA00023004"/>
    </source>
</evidence>
<dbReference type="GO" id="GO:0016705">
    <property type="term" value="F:oxidoreductase activity, acting on paired donors, with incorporation or reduction of molecular oxygen"/>
    <property type="evidence" value="ECO:0007669"/>
    <property type="project" value="InterPro"/>
</dbReference>
<evidence type="ECO:0000256" key="2">
    <source>
        <dbReference type="ARBA" id="ARBA00004586"/>
    </source>
</evidence>
<dbReference type="GO" id="GO:0005789">
    <property type="term" value="C:endoplasmic reticulum membrane"/>
    <property type="evidence" value="ECO:0007669"/>
    <property type="project" value="UniProtKB-SubCell"/>
</dbReference>
<keyword evidence="9" id="KW-0479">Metal-binding</keyword>
<evidence type="ECO:0000256" key="3">
    <source>
        <dbReference type="ARBA" id="ARBA00010617"/>
    </source>
</evidence>
<dbReference type="EMBL" id="BPLR01012351">
    <property type="protein sequence ID" value="GIY53340.1"/>
    <property type="molecule type" value="Genomic_DNA"/>
</dbReference>
<dbReference type="InterPro" id="IPR050196">
    <property type="entry name" value="Cytochrome_P450_Monoox"/>
</dbReference>
<keyword evidence="4 9" id="KW-0349">Heme</keyword>
<dbReference type="InterPro" id="IPR036396">
    <property type="entry name" value="Cyt_P450_sf"/>
</dbReference>
<comment type="cofactor">
    <cofactor evidence="1 9">
        <name>heme</name>
        <dbReference type="ChEBI" id="CHEBI:30413"/>
    </cofactor>
</comment>
<sequence length="268" mass="30638">MGAKIGAMQNEAEEYMFFFFIDHKKRKTEIHEGRNGRRQQKTQVSVGCPLEDAHRRPSARRGRVRQEVDTFISAGHETTAIAVKWTLYLTGLYPEVQEKIHQELDSVLGADSKGPLSVADLNELKFLDCVIKESNRLYPPVPAIARKISEDITICGYTIPNRAHIIVSSFLVHRDEDVFPDPEKFDPERFLPENSTHIPECAYIPFLTGPRDCIGRVFAEMEVKVLVCHILRGFSLHSLDSRDQVLPLAKLSLQSSQPTRIKFRRRQQ</sequence>
<evidence type="ECO:0000256" key="4">
    <source>
        <dbReference type="ARBA" id="ARBA00022617"/>
    </source>
</evidence>
<keyword evidence="8" id="KW-0472">Membrane</keyword>
<evidence type="ECO:0000256" key="8">
    <source>
        <dbReference type="ARBA" id="ARBA00023136"/>
    </source>
</evidence>
<reference evidence="10 11" key="1">
    <citation type="submission" date="2021-06" db="EMBL/GenBank/DDBJ databases">
        <title>Caerostris extrusa draft genome.</title>
        <authorList>
            <person name="Kono N."/>
            <person name="Arakawa K."/>
        </authorList>
    </citation>
    <scope>NUCLEOTIDE SEQUENCE [LARGE SCALE GENOMIC DNA]</scope>
</reference>
<comment type="subcellular location">
    <subcellularLocation>
        <location evidence="2">Endoplasmic reticulum membrane</location>
    </subcellularLocation>
</comment>
<protein>
    <submittedName>
        <fullName evidence="10">Cytochrome P450 4V2</fullName>
    </submittedName>
</protein>
<comment type="caution">
    <text evidence="10">The sequence shown here is derived from an EMBL/GenBank/DDBJ whole genome shotgun (WGS) entry which is preliminary data.</text>
</comment>
<organism evidence="10 11">
    <name type="scientific">Caerostris extrusa</name>
    <name type="common">Bark spider</name>
    <name type="synonym">Caerostris bankana</name>
    <dbReference type="NCBI Taxonomy" id="172846"/>
    <lineage>
        <taxon>Eukaryota</taxon>
        <taxon>Metazoa</taxon>
        <taxon>Ecdysozoa</taxon>
        <taxon>Arthropoda</taxon>
        <taxon>Chelicerata</taxon>
        <taxon>Arachnida</taxon>
        <taxon>Araneae</taxon>
        <taxon>Araneomorphae</taxon>
        <taxon>Entelegynae</taxon>
        <taxon>Araneoidea</taxon>
        <taxon>Araneidae</taxon>
        <taxon>Caerostris</taxon>
    </lineage>
</organism>
<gene>
    <name evidence="10" type="primary">Cyp4v2</name>
    <name evidence="10" type="ORF">CEXT_286931</name>
</gene>
<evidence type="ECO:0000256" key="1">
    <source>
        <dbReference type="ARBA" id="ARBA00001971"/>
    </source>
</evidence>
<feature type="binding site" description="axial binding residue" evidence="9">
    <location>
        <position position="213"/>
    </location>
    <ligand>
        <name>heme</name>
        <dbReference type="ChEBI" id="CHEBI:30413"/>
    </ligand>
    <ligandPart>
        <name>Fe</name>
        <dbReference type="ChEBI" id="CHEBI:18248"/>
    </ligandPart>
</feature>
<dbReference type="AlphaFoldDB" id="A0AAV4U6U3"/>
<dbReference type="InterPro" id="IPR001128">
    <property type="entry name" value="Cyt_P450"/>
</dbReference>
<keyword evidence="6 9" id="KW-0408">Iron</keyword>
<dbReference type="SUPFAM" id="SSF48264">
    <property type="entry name" value="Cytochrome P450"/>
    <property type="match status" value="1"/>
</dbReference>
<dbReference type="GO" id="GO:0005506">
    <property type="term" value="F:iron ion binding"/>
    <property type="evidence" value="ECO:0007669"/>
    <property type="project" value="InterPro"/>
</dbReference>
<dbReference type="GO" id="GO:0004497">
    <property type="term" value="F:monooxygenase activity"/>
    <property type="evidence" value="ECO:0007669"/>
    <property type="project" value="UniProtKB-KW"/>
</dbReference>
<dbReference type="Gene3D" id="1.10.630.10">
    <property type="entry name" value="Cytochrome P450"/>
    <property type="match status" value="1"/>
</dbReference>
<evidence type="ECO:0000256" key="5">
    <source>
        <dbReference type="ARBA" id="ARBA00022824"/>
    </source>
</evidence>
<dbReference type="GO" id="GO:0020037">
    <property type="term" value="F:heme binding"/>
    <property type="evidence" value="ECO:0007669"/>
    <property type="project" value="InterPro"/>
</dbReference>
<dbReference type="PRINTS" id="PR00385">
    <property type="entry name" value="P450"/>
</dbReference>
<evidence type="ECO:0000256" key="7">
    <source>
        <dbReference type="ARBA" id="ARBA00023033"/>
    </source>
</evidence>
<dbReference type="PANTHER" id="PTHR24291:SF189">
    <property type="entry name" value="CYTOCHROME P450 4C3-RELATED"/>
    <property type="match status" value="1"/>
</dbReference>
<evidence type="ECO:0000313" key="11">
    <source>
        <dbReference type="Proteomes" id="UP001054945"/>
    </source>
</evidence>
<keyword evidence="11" id="KW-1185">Reference proteome</keyword>
<accession>A0AAV4U6U3</accession>
<dbReference type="PANTHER" id="PTHR24291">
    <property type="entry name" value="CYTOCHROME P450 FAMILY 4"/>
    <property type="match status" value="1"/>
</dbReference>
<dbReference type="PRINTS" id="PR00463">
    <property type="entry name" value="EP450I"/>
</dbReference>
<evidence type="ECO:0000256" key="9">
    <source>
        <dbReference type="PIRSR" id="PIRSR602401-1"/>
    </source>
</evidence>
<comment type="similarity">
    <text evidence="3">Belongs to the cytochrome P450 family.</text>
</comment>
<keyword evidence="5" id="KW-0256">Endoplasmic reticulum</keyword>
<name>A0AAV4U6U3_CAEEX</name>
<dbReference type="InterPro" id="IPR002401">
    <property type="entry name" value="Cyt_P450_E_grp-I"/>
</dbReference>